<feature type="transmembrane region" description="Helical" evidence="1">
    <location>
        <begin position="337"/>
        <end position="355"/>
    </location>
</feature>
<gene>
    <name evidence="2" type="ORF">SAMN05192553_103413</name>
</gene>
<evidence type="ECO:0000313" key="3">
    <source>
        <dbReference type="Proteomes" id="UP000199403"/>
    </source>
</evidence>
<keyword evidence="1" id="KW-0472">Membrane</keyword>
<dbReference type="SUPFAM" id="SSF48452">
    <property type="entry name" value="TPR-like"/>
    <property type="match status" value="1"/>
</dbReference>
<dbReference type="RefSeq" id="WP_092173879.1">
    <property type="nucleotide sequence ID" value="NZ_FNZH01000003.1"/>
</dbReference>
<feature type="transmembrane region" description="Helical" evidence="1">
    <location>
        <begin position="169"/>
        <end position="188"/>
    </location>
</feature>
<evidence type="ECO:0000256" key="1">
    <source>
        <dbReference type="SAM" id="Phobius"/>
    </source>
</evidence>
<proteinExistence type="predicted"/>
<accession>A0A1H6YER4</accession>
<feature type="transmembrane region" description="Helical" evidence="1">
    <location>
        <begin position="307"/>
        <end position="325"/>
    </location>
</feature>
<dbReference type="AlphaFoldDB" id="A0A1H6YER4"/>
<keyword evidence="1" id="KW-1133">Transmembrane helix</keyword>
<feature type="transmembrane region" description="Helical" evidence="1">
    <location>
        <begin position="376"/>
        <end position="397"/>
    </location>
</feature>
<feature type="transmembrane region" description="Helical" evidence="1">
    <location>
        <begin position="270"/>
        <end position="287"/>
    </location>
</feature>
<protein>
    <submittedName>
        <fullName evidence="2">Tetratricopeptide repeat-containing protein</fullName>
    </submittedName>
</protein>
<feature type="transmembrane region" description="Helical" evidence="1">
    <location>
        <begin position="12"/>
        <end position="31"/>
    </location>
</feature>
<evidence type="ECO:0000313" key="2">
    <source>
        <dbReference type="EMBL" id="SEJ35235.1"/>
    </source>
</evidence>
<dbReference type="Proteomes" id="UP000199403">
    <property type="component" value="Unassembled WGS sequence"/>
</dbReference>
<sequence>MHRDAWVKVIQYPVFFILFGAGLGILVLYFAELSSLPLAIRTGFERIVVPLDQFFSGVDYLYLTTQNLLLLEQYVSEAPLSFPVATQLLGLLFWVLLLVGVWLLTFLKRNTFLVGAGLLILLLTVSGVNGLNIGSVGSKWGLILVLLFLLLPAALIHFFGESMAAGRRAIVTVGLGAICLGVLIYFSAVPNPTLLFSENGTLMALVIAGGFLVYTGNVFLTGVYLFLARLNTGVGIKIAWHFGVISSLYLLLMGLMLLDLTGSLNDWALPPFQLVLLVVGAVGYPVVLHKIRNSPQLFGPPWVGKLYYLIGFLICLLVLFKGMATANTPMIDFLNHLFVYSQLGFGLLFFLYVWVNFSGIINSGKEIDKIVYKPPFFPFFHLRLGGAMSLLIFLVYADGIIAVQFSTASTQLSADYYYASKRPVEATALYENAFERYRRNDKALLAAAHLYLEQNQPTLALNTMVRSFDENPRVVDIVLLGQLLEKRERTNDAIFYLEQGLRRYPGNPYLSTNLALIYHRINRPQDALAVLRAMEGGGAVQALNLLALEIKENQLDGIDDFYTYSLKQQINLLASFNMRGIPALERVSLDTLTQAGNLVNRALLRNQLTAGIVAGSEEEIRDRIEGLQEGESLTLSEEESIRESRLLLEFRAGAINELVKRLNGMAFRFSGNAGYYHAFAGWVLSREGDFEKAAIEWKQAALKGYAQFTSAHLPFLYFGGMEEEARFIAGTQQLAFPEWMAFDSEGKLLPNETVTFFQLRAELPKMLGAELMPAMEKLENEVFRQYLAREILLRKGHWLNELDRAALLAVAGESKFLSEEEKSFLADYVKSILGDSQPENQQWQAVSSANAYLTPLVLAGLDSLTDEEDRYRHLQEASQFNKDPMLWIELVRYCRIIGLDQYASSNLAIMAGWIGQEELTRLQLEHL</sequence>
<feature type="transmembrane region" description="Helical" evidence="1">
    <location>
        <begin position="140"/>
        <end position="160"/>
    </location>
</feature>
<feature type="transmembrane region" description="Helical" evidence="1">
    <location>
        <begin position="84"/>
        <end position="105"/>
    </location>
</feature>
<feature type="transmembrane region" description="Helical" evidence="1">
    <location>
        <begin position="239"/>
        <end position="258"/>
    </location>
</feature>
<dbReference type="Gene3D" id="1.25.40.10">
    <property type="entry name" value="Tetratricopeptide repeat domain"/>
    <property type="match status" value="1"/>
</dbReference>
<dbReference type="OrthoDB" id="973593at2"/>
<keyword evidence="1" id="KW-0812">Transmembrane</keyword>
<dbReference type="STRING" id="1416801.SAMN05192553_103413"/>
<keyword evidence="3" id="KW-1185">Reference proteome</keyword>
<name>A0A1H6YER4_9BACT</name>
<dbReference type="InterPro" id="IPR011990">
    <property type="entry name" value="TPR-like_helical_dom_sf"/>
</dbReference>
<organism evidence="2 3">
    <name type="scientific">Cyclobacterium xiamenense</name>
    <dbReference type="NCBI Taxonomy" id="1297121"/>
    <lineage>
        <taxon>Bacteria</taxon>
        <taxon>Pseudomonadati</taxon>
        <taxon>Bacteroidota</taxon>
        <taxon>Cytophagia</taxon>
        <taxon>Cytophagales</taxon>
        <taxon>Cyclobacteriaceae</taxon>
        <taxon>Cyclobacterium</taxon>
    </lineage>
</organism>
<feature type="transmembrane region" description="Helical" evidence="1">
    <location>
        <begin position="112"/>
        <end position="134"/>
    </location>
</feature>
<reference evidence="3" key="1">
    <citation type="submission" date="2016-10" db="EMBL/GenBank/DDBJ databases">
        <authorList>
            <person name="Varghese N."/>
            <person name="Submissions S."/>
        </authorList>
    </citation>
    <scope>NUCLEOTIDE SEQUENCE [LARGE SCALE GENOMIC DNA]</scope>
    <source>
        <strain evidence="3">IBRC-M 10761</strain>
    </source>
</reference>
<feature type="transmembrane region" description="Helical" evidence="1">
    <location>
        <begin position="200"/>
        <end position="227"/>
    </location>
</feature>
<dbReference type="EMBL" id="FNZH01000003">
    <property type="protein sequence ID" value="SEJ35235.1"/>
    <property type="molecule type" value="Genomic_DNA"/>
</dbReference>